<dbReference type="PANTHER" id="PTHR37291:SF1">
    <property type="entry name" value="TYPE IV METHYL-DIRECTED RESTRICTION ENZYME ECOKMCRB SUBUNIT"/>
    <property type="match status" value="1"/>
</dbReference>
<dbReference type="InterPro" id="IPR011704">
    <property type="entry name" value="ATPase_dyneun-rel_AAA"/>
</dbReference>
<feature type="region of interest" description="Disordered" evidence="1">
    <location>
        <begin position="789"/>
        <end position="818"/>
    </location>
</feature>
<comment type="caution">
    <text evidence="3">The sequence shown here is derived from an EMBL/GenBank/DDBJ whole genome shotgun (WGS) entry which is preliminary data.</text>
</comment>
<sequence length="818" mass="94136">MIETEIKDWYPSKREYDPGIKEKQWEQLVVDESIFTKNSLITFACIQNASCGTCAGMAKQYGRSANFYNTNVWQIGKRIAEKLNIPLTSRENKNERYWPVCCLGRYVKEGFEYKIRPELEAAFNKTGILKGVKLMEAENRFSWIPFYTELAEKILTYKDNRVELSDIVYELGDVTDYLRDNESKKIKELHPFAIFGVFNRHQTDVNRKKICQYFKERLDLTSDIPNDFDGIPVLSPLRAFWGLSDSQVESETEIDVNWDLFEIALAKNLDENLFCKSFDKVLKQKGAKWNVTMELFWISPYRFMPLDDNSRKYLQKLGLNVFKEKDYNGKNYLDLMEKINDLISQGKIKERNIPEISQGAWEMAKNTTGENTMDITSADDIVSKYTSLLTHTHNLIFHGAPGTGKTHLAKEIAKAMGAETAFVQFHPSYDYTDFVEGLRPVAQDDAGQIGFELRDGIFKSFCEKALENLLNSQKTETEIAEEQSLDEKINEFIDTSIEENTKYTITQGNEFFITNADEKNIYISIPNNEKANKLTLKKSEITALLKCGENIESGSKIRDIFGRKWRTQQDSYTLSLYKSIRTFKNTAAKKNIVEAVKKNFVFIIDEINRGDLSKIFGELFYALDPGYRVTAEALKAVKAGESFPTIRTQYANMERDGNTFDNALNISKQDDFGHFFVPENVYIIGTMNDIDRSVETMDFAFRRRFTFVEIQASDRVEMLEEITDDTIRQQALDKMKAVNAIISETEGLSSAYHIGGAYFLKLKTLDNDFEKLWDYHLAPLIKEYLRGTEDESETFDKIKQAYDAPTDSSVPDSSQEAE</sequence>
<dbReference type="Pfam" id="PF07728">
    <property type="entry name" value="AAA_5"/>
    <property type="match status" value="2"/>
</dbReference>
<dbReference type="GO" id="GO:0016887">
    <property type="term" value="F:ATP hydrolysis activity"/>
    <property type="evidence" value="ECO:0007669"/>
    <property type="project" value="InterPro"/>
</dbReference>
<reference evidence="3" key="2">
    <citation type="journal article" date="2021" name="PeerJ">
        <title>Extensive microbial diversity within the chicken gut microbiome revealed by metagenomics and culture.</title>
        <authorList>
            <person name="Gilroy R."/>
            <person name="Ravi A."/>
            <person name="Getino M."/>
            <person name="Pursley I."/>
            <person name="Horton D.L."/>
            <person name="Alikhan N.F."/>
            <person name="Baker D."/>
            <person name="Gharbi K."/>
            <person name="Hall N."/>
            <person name="Watson M."/>
            <person name="Adriaenssens E.M."/>
            <person name="Foster-Nyarko E."/>
            <person name="Jarju S."/>
            <person name="Secka A."/>
            <person name="Antonio M."/>
            <person name="Oren A."/>
            <person name="Chaudhuri R.R."/>
            <person name="La Ragione R."/>
            <person name="Hildebrand F."/>
            <person name="Pallen M.J."/>
        </authorList>
    </citation>
    <scope>NUCLEOTIDE SEQUENCE</scope>
    <source>
        <strain evidence="3">10532</strain>
    </source>
</reference>
<dbReference type="EMBL" id="JADIMM010000058">
    <property type="protein sequence ID" value="MBO8457401.1"/>
    <property type="molecule type" value="Genomic_DNA"/>
</dbReference>
<dbReference type="SMART" id="SM00382">
    <property type="entry name" value="AAA"/>
    <property type="match status" value="1"/>
</dbReference>
<name>A0A9D9HP01_9SPIR</name>
<reference evidence="3" key="1">
    <citation type="submission" date="2020-10" db="EMBL/GenBank/DDBJ databases">
        <authorList>
            <person name="Gilroy R."/>
        </authorList>
    </citation>
    <scope>NUCLEOTIDE SEQUENCE</scope>
    <source>
        <strain evidence="3">10532</strain>
    </source>
</reference>
<protein>
    <submittedName>
        <fullName evidence="3">AAA family ATPase</fullName>
    </submittedName>
</protein>
<evidence type="ECO:0000256" key="1">
    <source>
        <dbReference type="SAM" id="MobiDB-lite"/>
    </source>
</evidence>
<evidence type="ECO:0000259" key="2">
    <source>
        <dbReference type="SMART" id="SM00382"/>
    </source>
</evidence>
<dbReference type="InterPro" id="IPR052934">
    <property type="entry name" value="Methyl-DNA_Rec/Restrict_Enz"/>
</dbReference>
<dbReference type="PANTHER" id="PTHR37291">
    <property type="entry name" value="5-METHYLCYTOSINE-SPECIFIC RESTRICTION ENZYME B"/>
    <property type="match status" value="1"/>
</dbReference>
<dbReference type="SUPFAM" id="SSF52540">
    <property type="entry name" value="P-loop containing nucleoside triphosphate hydrolases"/>
    <property type="match status" value="1"/>
</dbReference>
<organism evidence="3 4">
    <name type="scientific">Candidatus Gallitreponema excrementavium</name>
    <dbReference type="NCBI Taxonomy" id="2840840"/>
    <lineage>
        <taxon>Bacteria</taxon>
        <taxon>Pseudomonadati</taxon>
        <taxon>Spirochaetota</taxon>
        <taxon>Spirochaetia</taxon>
        <taxon>Spirochaetales</taxon>
        <taxon>Candidatus Gallitreponema</taxon>
    </lineage>
</organism>
<gene>
    <name evidence="3" type="ORF">IAA81_04135</name>
</gene>
<dbReference type="InterPro" id="IPR027417">
    <property type="entry name" value="P-loop_NTPase"/>
</dbReference>
<feature type="compositionally biased region" description="Basic and acidic residues" evidence="1">
    <location>
        <begin position="789"/>
        <end position="800"/>
    </location>
</feature>
<accession>A0A9D9HP01</accession>
<feature type="domain" description="AAA+ ATPase" evidence="2">
    <location>
        <begin position="391"/>
        <end position="714"/>
    </location>
</feature>
<evidence type="ECO:0000313" key="3">
    <source>
        <dbReference type="EMBL" id="MBO8457401.1"/>
    </source>
</evidence>
<dbReference type="GO" id="GO:0005524">
    <property type="term" value="F:ATP binding"/>
    <property type="evidence" value="ECO:0007669"/>
    <property type="project" value="InterPro"/>
</dbReference>
<dbReference type="AlphaFoldDB" id="A0A9D9HP01"/>
<dbReference type="InterPro" id="IPR003593">
    <property type="entry name" value="AAA+_ATPase"/>
</dbReference>
<dbReference type="Proteomes" id="UP000823638">
    <property type="component" value="Unassembled WGS sequence"/>
</dbReference>
<evidence type="ECO:0000313" key="4">
    <source>
        <dbReference type="Proteomes" id="UP000823638"/>
    </source>
</evidence>
<proteinExistence type="predicted"/>
<feature type="compositionally biased region" description="Polar residues" evidence="1">
    <location>
        <begin position="806"/>
        <end position="818"/>
    </location>
</feature>
<dbReference type="Gene3D" id="3.40.50.300">
    <property type="entry name" value="P-loop containing nucleotide triphosphate hydrolases"/>
    <property type="match status" value="2"/>
</dbReference>